<evidence type="ECO:0000256" key="10">
    <source>
        <dbReference type="ARBA" id="ARBA00031484"/>
    </source>
</evidence>
<keyword evidence="6 14" id="KW-1133">Transmembrane helix</keyword>
<keyword evidence="17" id="KW-1185">Reference proteome</keyword>
<evidence type="ECO:0000256" key="2">
    <source>
        <dbReference type="ARBA" id="ARBA00018370"/>
    </source>
</evidence>
<keyword evidence="7 14" id="KW-0472">Membrane</keyword>
<evidence type="ECO:0000313" key="17">
    <source>
        <dbReference type="Proteomes" id="UP001301152"/>
    </source>
</evidence>
<evidence type="ECO:0000256" key="13">
    <source>
        <dbReference type="ARBA" id="ARBA00042775"/>
    </source>
</evidence>
<dbReference type="InterPro" id="IPR046357">
    <property type="entry name" value="PPIase_dom_sf"/>
</dbReference>
<dbReference type="InterPro" id="IPR027304">
    <property type="entry name" value="Trigger_fact/SurA_dom_sf"/>
</dbReference>
<evidence type="ECO:0000313" key="16">
    <source>
        <dbReference type="EMBL" id="MCX2564219.1"/>
    </source>
</evidence>
<dbReference type="InterPro" id="IPR052029">
    <property type="entry name" value="PpiD_chaperone"/>
</dbReference>
<evidence type="ECO:0000256" key="12">
    <source>
        <dbReference type="ARBA" id="ARBA00040743"/>
    </source>
</evidence>
<proteinExistence type="inferred from homology"/>
<comment type="subcellular location">
    <subcellularLocation>
        <location evidence="1">Cell inner membrane</location>
        <topology evidence="1">Single-pass type II membrane protein</topology>
        <orientation evidence="1">Periplasmic side</orientation>
    </subcellularLocation>
</comment>
<organism evidence="16 17">
    <name type="scientific">Acetobacter thailandicus</name>
    <dbReference type="NCBI Taxonomy" id="1502842"/>
    <lineage>
        <taxon>Bacteria</taxon>
        <taxon>Pseudomonadati</taxon>
        <taxon>Pseudomonadota</taxon>
        <taxon>Alphaproteobacteria</taxon>
        <taxon>Acetobacterales</taxon>
        <taxon>Acetobacteraceae</taxon>
        <taxon>Acetobacter</taxon>
    </lineage>
</organism>
<dbReference type="Gene3D" id="3.10.50.40">
    <property type="match status" value="1"/>
</dbReference>
<feature type="domain" description="PpiC" evidence="15">
    <location>
        <begin position="418"/>
        <end position="486"/>
    </location>
</feature>
<dbReference type="GO" id="GO:0016853">
    <property type="term" value="F:isomerase activity"/>
    <property type="evidence" value="ECO:0007669"/>
    <property type="project" value="UniProtKB-KW"/>
</dbReference>
<evidence type="ECO:0000256" key="11">
    <source>
        <dbReference type="ARBA" id="ARBA00038408"/>
    </source>
</evidence>
<evidence type="ECO:0000256" key="5">
    <source>
        <dbReference type="ARBA" id="ARBA00022692"/>
    </source>
</evidence>
<evidence type="ECO:0000256" key="8">
    <source>
        <dbReference type="ARBA" id="ARBA00023186"/>
    </source>
</evidence>
<name>A0ABT3QG04_9PROT</name>
<keyword evidence="4" id="KW-0997">Cell inner membrane</keyword>
<comment type="similarity">
    <text evidence="11">Belongs to the PpiD chaperone family.</text>
</comment>
<dbReference type="Proteomes" id="UP001301152">
    <property type="component" value="Unassembled WGS sequence"/>
</dbReference>
<evidence type="ECO:0000256" key="3">
    <source>
        <dbReference type="ARBA" id="ARBA00022475"/>
    </source>
</evidence>
<evidence type="ECO:0000256" key="7">
    <source>
        <dbReference type="ARBA" id="ARBA00023136"/>
    </source>
</evidence>
<keyword evidence="5 14" id="KW-0812">Transmembrane</keyword>
<evidence type="ECO:0000256" key="9">
    <source>
        <dbReference type="ARBA" id="ARBA00030642"/>
    </source>
</evidence>
<dbReference type="EMBL" id="JAPIUZ010000004">
    <property type="protein sequence ID" value="MCX2564219.1"/>
    <property type="molecule type" value="Genomic_DNA"/>
</dbReference>
<evidence type="ECO:0000256" key="1">
    <source>
        <dbReference type="ARBA" id="ARBA00004382"/>
    </source>
</evidence>
<keyword evidence="3" id="KW-1003">Cell membrane</keyword>
<dbReference type="SUPFAM" id="SSF109998">
    <property type="entry name" value="Triger factor/SurA peptide-binding domain-like"/>
    <property type="match status" value="1"/>
</dbReference>
<gene>
    <name evidence="16" type="ORF">OQ497_09630</name>
</gene>
<keyword evidence="16" id="KW-0413">Isomerase</keyword>
<dbReference type="Pfam" id="PF13145">
    <property type="entry name" value="Rotamase_2"/>
    <property type="match status" value="2"/>
</dbReference>
<protein>
    <recommendedName>
        <fullName evidence="2">Parvulin-like PPIase</fullName>
    </recommendedName>
    <alternativeName>
        <fullName evidence="9">Peptidyl-prolyl cis-trans isomerase plp</fullName>
    </alternativeName>
    <alternativeName>
        <fullName evidence="12">Periplasmic chaperone PpiD</fullName>
    </alternativeName>
    <alternativeName>
        <fullName evidence="13">Periplasmic folding chaperone</fullName>
    </alternativeName>
    <alternativeName>
        <fullName evidence="10">Rotamase plp</fullName>
    </alternativeName>
</protein>
<dbReference type="RefSeq" id="WP_173559913.1">
    <property type="nucleotide sequence ID" value="NZ_JAPIUZ010000004.1"/>
</dbReference>
<dbReference type="Pfam" id="PF13624">
    <property type="entry name" value="SurA_N_3"/>
    <property type="match status" value="1"/>
</dbReference>
<evidence type="ECO:0000259" key="15">
    <source>
        <dbReference type="Pfam" id="PF13145"/>
    </source>
</evidence>
<sequence>MLSSLRRIFVESWLGRVMVIGVFLAFIGFGAGNIINFMGTGNDVAAKIGSDEITTMSLDEQLRKSLPDITKRIGVSNPAQIPPYVGQQAAYQSLNQLIQRQELILASQHSDIRVPDSAIRDEVFSVPAFHNAAGTFDRTLFNAVLSSNNMTEQGFLKLVHNDLAIRAVLQPVELGAGSSSTVARYLADYGLQTRVVDFLRIPFSDFQPPAQPSEAVLHRYYSNHPWLFQLPEYRHARIVVISPETIAKSITVEDKLLQRAYDGQKSHYNVPETRDVQIITLNNQDEAAKLAAMWKNGTDWVGMQAASKGSASVEMSGIRPSAIPSEALASAIFASPVSQIDGPVKTEAGWAIFRVLKIIPPKNTSFEQARAEILEQYRTAKAPQLISERSRQLQDVIASNGLDTIPSDIGAVAAAGSLDAQGNTQDKEPAPLPASGKLRAAIIQKIFSVKKGEQPNLIEGPDNSWYAVQVDEVTPARPRTFEQARQDVLSAWQSDMMRQAANKHATDVYLAAQQKGGVSAASDSPSVVKNASFSRSAPNSAIPQDLMALLMHMKAGQSAMTENDDSFIIATVTKVYQPQSDKNVVAMQNIRQSLARSNADDLASSYVNALVKKSPPQINNQAVAAVINALGFGGNTQR</sequence>
<accession>A0ABT3QG04</accession>
<evidence type="ECO:0000256" key="4">
    <source>
        <dbReference type="ARBA" id="ARBA00022519"/>
    </source>
</evidence>
<evidence type="ECO:0000256" key="6">
    <source>
        <dbReference type="ARBA" id="ARBA00022989"/>
    </source>
</evidence>
<dbReference type="InterPro" id="IPR000297">
    <property type="entry name" value="PPIase_PpiC"/>
</dbReference>
<dbReference type="SUPFAM" id="SSF54534">
    <property type="entry name" value="FKBP-like"/>
    <property type="match status" value="1"/>
</dbReference>
<feature type="domain" description="PpiC" evidence="15">
    <location>
        <begin position="253"/>
        <end position="370"/>
    </location>
</feature>
<reference evidence="16 17" key="1">
    <citation type="submission" date="2022-11" db="EMBL/GenBank/DDBJ databases">
        <title>Genome sequencing of Acetobacter type strain.</title>
        <authorList>
            <person name="Heo J."/>
            <person name="Lee D."/>
            <person name="Han B.-H."/>
            <person name="Hong S.-B."/>
            <person name="Kwon S.-W."/>
        </authorList>
    </citation>
    <scope>NUCLEOTIDE SEQUENCE [LARGE SCALE GENOMIC DNA]</scope>
    <source>
        <strain evidence="16 17">KACC 21253</strain>
    </source>
</reference>
<evidence type="ECO:0000256" key="14">
    <source>
        <dbReference type="SAM" id="Phobius"/>
    </source>
</evidence>
<dbReference type="PANTHER" id="PTHR47529">
    <property type="entry name" value="PEPTIDYL-PROLYL CIS-TRANS ISOMERASE D"/>
    <property type="match status" value="1"/>
</dbReference>
<keyword evidence="8" id="KW-0143">Chaperone</keyword>
<comment type="caution">
    <text evidence="16">The sequence shown here is derived from an EMBL/GenBank/DDBJ whole genome shotgun (WGS) entry which is preliminary data.</text>
</comment>
<feature type="transmembrane region" description="Helical" evidence="14">
    <location>
        <begin position="12"/>
        <end position="32"/>
    </location>
</feature>
<dbReference type="PANTHER" id="PTHR47529:SF1">
    <property type="entry name" value="PERIPLASMIC CHAPERONE PPID"/>
    <property type="match status" value="1"/>
</dbReference>